<dbReference type="Proteomes" id="UP001139319">
    <property type="component" value="Unassembled WGS sequence"/>
</dbReference>
<reference evidence="1" key="1">
    <citation type="submission" date="2022-05" db="EMBL/GenBank/DDBJ databases">
        <authorList>
            <person name="Sun H.-N."/>
        </authorList>
    </citation>
    <scope>NUCLEOTIDE SEQUENCE</scope>
    <source>
        <strain evidence="1">HB14</strain>
    </source>
</reference>
<gene>
    <name evidence="1" type="ORF">M6D89_04625</name>
</gene>
<evidence type="ECO:0000313" key="2">
    <source>
        <dbReference type="Proteomes" id="UP001139319"/>
    </source>
</evidence>
<dbReference type="RefSeq" id="WP_253966853.1">
    <property type="nucleotide sequence ID" value="NZ_JAMFTH010000001.1"/>
</dbReference>
<reference evidence="1" key="2">
    <citation type="submission" date="2023-01" db="EMBL/GenBank/DDBJ databases">
        <title>Gilvimarinus xylanilyticus HB14 isolated from Caulerpa lentillifera aquaculture base in Hainan, China.</title>
        <authorList>
            <person name="Zhang Y.-J."/>
        </authorList>
    </citation>
    <scope>NUCLEOTIDE SEQUENCE</scope>
    <source>
        <strain evidence="1">HB14</strain>
    </source>
</reference>
<protein>
    <submittedName>
        <fullName evidence="1">Uncharacterized protein</fullName>
    </submittedName>
</protein>
<keyword evidence="2" id="KW-1185">Reference proteome</keyword>
<dbReference type="AlphaFoldDB" id="A0A9X2HVS4"/>
<dbReference type="EMBL" id="JAMFTH010000001">
    <property type="protein sequence ID" value="MCP8898579.1"/>
    <property type="molecule type" value="Genomic_DNA"/>
</dbReference>
<sequence length="165" mass="17523">MTMFVLLLAGTGAQAGEASDDFNKPLQSQAAQGKTGGKPSLGVSLAASHFVLPDERANELELQLKTPGAQTRLEVRIIMPDGLTLSGPDTFQLAAQDGVARHPLAFNSAASGVYNVTLIVTDMESQSLNRQALGFVVRVGDTEQSRARKTTSKASVTFKARETVY</sequence>
<comment type="caution">
    <text evidence="1">The sequence shown here is derived from an EMBL/GenBank/DDBJ whole genome shotgun (WGS) entry which is preliminary data.</text>
</comment>
<accession>A0A9X2HVS4</accession>
<proteinExistence type="predicted"/>
<name>A0A9X2HVS4_9GAMM</name>
<evidence type="ECO:0000313" key="1">
    <source>
        <dbReference type="EMBL" id="MCP8898579.1"/>
    </source>
</evidence>
<organism evidence="1 2">
    <name type="scientific">Gilvimarinus xylanilyticus</name>
    <dbReference type="NCBI Taxonomy" id="2944139"/>
    <lineage>
        <taxon>Bacteria</taxon>
        <taxon>Pseudomonadati</taxon>
        <taxon>Pseudomonadota</taxon>
        <taxon>Gammaproteobacteria</taxon>
        <taxon>Cellvibrionales</taxon>
        <taxon>Cellvibrionaceae</taxon>
        <taxon>Gilvimarinus</taxon>
    </lineage>
</organism>